<evidence type="ECO:0000256" key="1">
    <source>
        <dbReference type="SAM" id="MobiDB-lite"/>
    </source>
</evidence>
<reference evidence="3 4" key="1">
    <citation type="submission" date="2020-07" db="EMBL/GenBank/DDBJ databases">
        <title>Sequencing the genomes of 1000 actinobacteria strains.</title>
        <authorList>
            <person name="Klenk H.-P."/>
        </authorList>
    </citation>
    <scope>NUCLEOTIDE SEQUENCE [LARGE SCALE GENOMIC DNA]</scope>
    <source>
        <strain evidence="3 4">DSM 26341</strain>
    </source>
</reference>
<evidence type="ECO:0000313" key="4">
    <source>
        <dbReference type="Proteomes" id="UP000539111"/>
    </source>
</evidence>
<name>A0A7Z0ABB9_9MICO</name>
<evidence type="ECO:0000256" key="2">
    <source>
        <dbReference type="SAM" id="Phobius"/>
    </source>
</evidence>
<feature type="compositionally biased region" description="Polar residues" evidence="1">
    <location>
        <begin position="33"/>
        <end position="48"/>
    </location>
</feature>
<sequence length="155" mass="16354">MSSQSFDPSERTSAHDSTPDAGSDSEQPDETAESSPGTTEPESGQAQETEADDTAPDEQARAATGSGAESRAEPVGATPDAPAKPPITMKTGLKLSLTVALISGILEWIFARQITIGLIAFLIAFVALFLGFGAMMLVERGIDRRGEDDEQFPRL</sequence>
<protein>
    <submittedName>
        <fullName evidence="3">Uncharacterized protein</fullName>
    </submittedName>
</protein>
<evidence type="ECO:0000313" key="3">
    <source>
        <dbReference type="EMBL" id="NYI66523.1"/>
    </source>
</evidence>
<keyword evidence="2" id="KW-1133">Transmembrane helix</keyword>
<keyword evidence="4" id="KW-1185">Reference proteome</keyword>
<dbReference type="RefSeq" id="WP_179425944.1">
    <property type="nucleotide sequence ID" value="NZ_JACBZP010000001.1"/>
</dbReference>
<feature type="compositionally biased region" description="Basic and acidic residues" evidence="1">
    <location>
        <begin position="8"/>
        <end position="18"/>
    </location>
</feature>
<feature type="transmembrane region" description="Helical" evidence="2">
    <location>
        <begin position="92"/>
        <end position="110"/>
    </location>
</feature>
<dbReference type="Proteomes" id="UP000539111">
    <property type="component" value="Unassembled WGS sequence"/>
</dbReference>
<gene>
    <name evidence="3" type="ORF">BJY26_000829</name>
</gene>
<dbReference type="EMBL" id="JACBZP010000001">
    <property type="protein sequence ID" value="NYI66523.1"/>
    <property type="molecule type" value="Genomic_DNA"/>
</dbReference>
<organism evidence="3 4">
    <name type="scientific">Spelaeicoccus albus</name>
    <dbReference type="NCBI Taxonomy" id="1280376"/>
    <lineage>
        <taxon>Bacteria</taxon>
        <taxon>Bacillati</taxon>
        <taxon>Actinomycetota</taxon>
        <taxon>Actinomycetes</taxon>
        <taxon>Micrococcales</taxon>
        <taxon>Brevibacteriaceae</taxon>
        <taxon>Spelaeicoccus</taxon>
    </lineage>
</organism>
<comment type="caution">
    <text evidence="3">The sequence shown here is derived from an EMBL/GenBank/DDBJ whole genome shotgun (WGS) entry which is preliminary data.</text>
</comment>
<feature type="transmembrane region" description="Helical" evidence="2">
    <location>
        <begin position="116"/>
        <end position="138"/>
    </location>
</feature>
<keyword evidence="2" id="KW-0812">Transmembrane</keyword>
<proteinExistence type="predicted"/>
<feature type="region of interest" description="Disordered" evidence="1">
    <location>
        <begin position="1"/>
        <end position="88"/>
    </location>
</feature>
<accession>A0A7Z0ABB9</accession>
<keyword evidence="2" id="KW-0472">Membrane</keyword>
<dbReference type="AlphaFoldDB" id="A0A7Z0ABB9"/>